<reference evidence="3" key="1">
    <citation type="submission" date="2022-11" db="EMBL/GenBank/DDBJ databases">
        <title>Centuries of genome instability and evolution in soft-shell clam transmissible cancer (bioRxiv).</title>
        <authorList>
            <person name="Hart S.F.M."/>
            <person name="Yonemitsu M.A."/>
            <person name="Giersch R.M."/>
            <person name="Beal B.F."/>
            <person name="Arriagada G."/>
            <person name="Davis B.W."/>
            <person name="Ostrander E.A."/>
            <person name="Goff S.P."/>
            <person name="Metzger M.J."/>
        </authorList>
    </citation>
    <scope>NUCLEOTIDE SEQUENCE</scope>
    <source>
        <strain evidence="3">MELC-2E11</strain>
        <tissue evidence="3">Siphon/mantle</tissue>
    </source>
</reference>
<gene>
    <name evidence="3" type="ORF">MAR_026915</name>
</gene>
<dbReference type="EMBL" id="CP111019">
    <property type="protein sequence ID" value="WAR12735.1"/>
    <property type="molecule type" value="Genomic_DNA"/>
</dbReference>
<organism evidence="3 4">
    <name type="scientific">Mya arenaria</name>
    <name type="common">Soft-shell clam</name>
    <dbReference type="NCBI Taxonomy" id="6604"/>
    <lineage>
        <taxon>Eukaryota</taxon>
        <taxon>Metazoa</taxon>
        <taxon>Spiralia</taxon>
        <taxon>Lophotrochozoa</taxon>
        <taxon>Mollusca</taxon>
        <taxon>Bivalvia</taxon>
        <taxon>Autobranchia</taxon>
        <taxon>Heteroconchia</taxon>
        <taxon>Euheterodonta</taxon>
        <taxon>Imparidentia</taxon>
        <taxon>Neoheterodontei</taxon>
        <taxon>Myida</taxon>
        <taxon>Myoidea</taxon>
        <taxon>Myidae</taxon>
        <taxon>Mya</taxon>
    </lineage>
</organism>
<dbReference type="InterPro" id="IPR010281">
    <property type="entry name" value="DUF885"/>
</dbReference>
<evidence type="ECO:0000313" key="4">
    <source>
        <dbReference type="Proteomes" id="UP001164746"/>
    </source>
</evidence>
<evidence type="ECO:0000256" key="1">
    <source>
        <dbReference type="SAM" id="MobiDB-lite"/>
    </source>
</evidence>
<feature type="compositionally biased region" description="Basic and acidic residues" evidence="1">
    <location>
        <begin position="406"/>
        <end position="424"/>
    </location>
</feature>
<evidence type="ECO:0000256" key="2">
    <source>
        <dbReference type="SAM" id="SignalP"/>
    </source>
</evidence>
<name>A0ABY7ESA7_MYAAR</name>
<feature type="region of interest" description="Disordered" evidence="1">
    <location>
        <begin position="406"/>
        <end position="452"/>
    </location>
</feature>
<keyword evidence="4" id="KW-1185">Reference proteome</keyword>
<feature type="chain" id="PRO_5046604925" evidence="2">
    <location>
        <begin position="18"/>
        <end position="452"/>
    </location>
</feature>
<dbReference type="PANTHER" id="PTHR33361:SF2">
    <property type="entry name" value="DUF885 DOMAIN-CONTAINING PROTEIN"/>
    <property type="match status" value="1"/>
</dbReference>
<dbReference type="Proteomes" id="UP001164746">
    <property type="component" value="Chromosome 8"/>
</dbReference>
<feature type="signal peptide" evidence="2">
    <location>
        <begin position="1"/>
        <end position="17"/>
    </location>
</feature>
<keyword evidence="2" id="KW-0732">Signal</keyword>
<dbReference type="Pfam" id="PF05960">
    <property type="entry name" value="DUF885"/>
    <property type="match status" value="2"/>
</dbReference>
<proteinExistence type="predicted"/>
<sequence>MFKLMISWCCIIVVCKGNVFDNLLDEFWQWRMRNNPEFASNVGNSNYTDLLEDYSIAAIDTRKEWLEDFLTRVKSSVQRNSLDAGDSVTYGPMNPISILEGIQITYGSRAELIDQIITRMKKSLEMKTTYHSVSISSVPADLDKMLVFEGNITGFPMYEPFRSKLDEKEPSSTVRAMIRAKAEQNIGYLLGQVRTLKDFISSTYIPNVRTTLGVLGLPRGKEYYRACLKWQLSTDITPQEIHDLGLERVNITYMEMENITRKAGFNGTVQEYFAQIKADDSNYERDPMFKDIKKERVDPVLHNLFEDIPPNITHMKLKMEIPALLSHETDPGHHLQDAYALTSPSIPIFRRATDFTNWNKEQAVNYMLKYTTGSRETLEREVDRYSTWPGQATSWSLRYQEVPQRDSQEWRHAPLHHGETRETVHPGYESSAQSSGGHPGLPGSGRRSSTNT</sequence>
<accession>A0ABY7ESA7</accession>
<evidence type="ECO:0000313" key="3">
    <source>
        <dbReference type="EMBL" id="WAR12735.1"/>
    </source>
</evidence>
<dbReference type="PANTHER" id="PTHR33361">
    <property type="entry name" value="GLR0591 PROTEIN"/>
    <property type="match status" value="1"/>
</dbReference>
<protein>
    <submittedName>
        <fullName evidence="3">Uncharacterized protein</fullName>
    </submittedName>
</protein>